<reference evidence="3 4" key="1">
    <citation type="journal article" date="2018" name="Evol. Lett.">
        <title>Horizontal gene cluster transfer increased hallucinogenic mushroom diversity.</title>
        <authorList>
            <person name="Reynolds H.T."/>
            <person name="Vijayakumar V."/>
            <person name="Gluck-Thaler E."/>
            <person name="Korotkin H.B."/>
            <person name="Matheny P.B."/>
            <person name="Slot J.C."/>
        </authorList>
    </citation>
    <scope>NUCLEOTIDE SEQUENCE [LARGE SCALE GENOMIC DNA]</scope>
    <source>
        <strain evidence="3 4">2629</strain>
    </source>
</reference>
<dbReference type="AlphaFoldDB" id="A0A409X938"/>
<dbReference type="OrthoDB" id="5598028at2759"/>
<feature type="domain" description="YMC020W-like alpha/beta hydrolase" evidence="2">
    <location>
        <begin position="20"/>
        <end position="86"/>
    </location>
</feature>
<dbReference type="Proteomes" id="UP000284842">
    <property type="component" value="Unassembled WGS sequence"/>
</dbReference>
<evidence type="ECO:0000313" key="3">
    <source>
        <dbReference type="EMBL" id="PPQ87313.1"/>
    </source>
</evidence>
<dbReference type="InterPro" id="IPR058934">
    <property type="entry name" value="YMC020W-like"/>
</dbReference>
<keyword evidence="4" id="KW-1185">Reference proteome</keyword>
<protein>
    <recommendedName>
        <fullName evidence="2">YMC020W-like alpha/beta hydrolase domain-containing protein</fullName>
    </recommendedName>
</protein>
<dbReference type="EMBL" id="NHTK01004294">
    <property type="protein sequence ID" value="PPQ87313.1"/>
    <property type="molecule type" value="Genomic_DNA"/>
</dbReference>
<evidence type="ECO:0000256" key="1">
    <source>
        <dbReference type="SAM" id="SignalP"/>
    </source>
</evidence>
<evidence type="ECO:0000259" key="2">
    <source>
        <dbReference type="Pfam" id="PF26147"/>
    </source>
</evidence>
<accession>A0A409X938</accession>
<dbReference type="Pfam" id="PF26147">
    <property type="entry name" value="AB_HYDROLASE_YMC0-YMC35"/>
    <property type="match status" value="1"/>
</dbReference>
<dbReference type="PANTHER" id="PTHR47349:SF1">
    <property type="entry name" value="AER328WP"/>
    <property type="match status" value="1"/>
</dbReference>
<dbReference type="InParanoid" id="A0A409X938"/>
<gene>
    <name evidence="3" type="ORF">CVT24_006646</name>
</gene>
<feature type="signal peptide" evidence="1">
    <location>
        <begin position="1"/>
        <end position="30"/>
    </location>
</feature>
<name>A0A409X938_9AGAR</name>
<keyword evidence="1" id="KW-0732">Signal</keyword>
<sequence>MDGSLVCFIGFLCALLTVSFEGAMIRTVLGEPTGTSSKFPNMMALWLHQFELEMDVKFEKATKVVLEGEGELKRRIDKLYSTLLAHLLRTSVLFIDTLNSTTPTNDGKKPDGLPPVDLDAPPLLLARRVQRRRFGKSSSATLIHTAMGF</sequence>
<feature type="chain" id="PRO_5019325040" description="YMC020W-like alpha/beta hydrolase domain-containing protein" evidence="1">
    <location>
        <begin position="31"/>
        <end position="149"/>
    </location>
</feature>
<comment type="caution">
    <text evidence="3">The sequence shown here is derived from an EMBL/GenBank/DDBJ whole genome shotgun (WGS) entry which is preliminary data.</text>
</comment>
<evidence type="ECO:0000313" key="4">
    <source>
        <dbReference type="Proteomes" id="UP000284842"/>
    </source>
</evidence>
<organism evidence="3 4">
    <name type="scientific">Panaeolus cyanescens</name>
    <dbReference type="NCBI Taxonomy" id="181874"/>
    <lineage>
        <taxon>Eukaryota</taxon>
        <taxon>Fungi</taxon>
        <taxon>Dikarya</taxon>
        <taxon>Basidiomycota</taxon>
        <taxon>Agaricomycotina</taxon>
        <taxon>Agaricomycetes</taxon>
        <taxon>Agaricomycetidae</taxon>
        <taxon>Agaricales</taxon>
        <taxon>Agaricineae</taxon>
        <taxon>Galeropsidaceae</taxon>
        <taxon>Panaeolus</taxon>
    </lineage>
</organism>
<dbReference type="PANTHER" id="PTHR47349">
    <property type="entry name" value="CHROMOSOME 8, WHOLE GENOME SHOTGUN SEQUENCE"/>
    <property type="match status" value="1"/>
</dbReference>
<proteinExistence type="predicted"/>
<dbReference type="InterPro" id="IPR058933">
    <property type="entry name" value="YMC020W-like_ab_hydrolase"/>
</dbReference>